<dbReference type="SUPFAM" id="SSF88946">
    <property type="entry name" value="Sigma2 domain of RNA polymerase sigma factors"/>
    <property type="match status" value="1"/>
</dbReference>
<dbReference type="InterPro" id="IPR014284">
    <property type="entry name" value="RNA_pol_sigma-70_dom"/>
</dbReference>
<dbReference type="InterPro" id="IPR007627">
    <property type="entry name" value="RNA_pol_sigma70_r2"/>
</dbReference>
<dbReference type="RefSeq" id="WP_246331797.1">
    <property type="nucleotide sequence ID" value="NZ_JACIDA010000002.1"/>
</dbReference>
<gene>
    <name evidence="8" type="ORF">GGR11_002639</name>
</gene>
<feature type="domain" description="RNA polymerase sigma factor 70 region 4 type 2" evidence="7">
    <location>
        <begin position="114"/>
        <end position="165"/>
    </location>
</feature>
<dbReference type="InterPro" id="IPR013324">
    <property type="entry name" value="RNA_pol_sigma_r3/r4-like"/>
</dbReference>
<feature type="domain" description="RNA polymerase sigma-70 region 2" evidence="6">
    <location>
        <begin position="21"/>
        <end position="86"/>
    </location>
</feature>
<dbReference type="PANTHER" id="PTHR43133">
    <property type="entry name" value="RNA POLYMERASE ECF-TYPE SIGMA FACTO"/>
    <property type="match status" value="1"/>
</dbReference>
<dbReference type="PANTHER" id="PTHR43133:SF8">
    <property type="entry name" value="RNA POLYMERASE SIGMA FACTOR HI_1459-RELATED"/>
    <property type="match status" value="1"/>
</dbReference>
<dbReference type="InterPro" id="IPR036388">
    <property type="entry name" value="WH-like_DNA-bd_sf"/>
</dbReference>
<keyword evidence="2" id="KW-0805">Transcription regulation</keyword>
<dbReference type="Pfam" id="PF04542">
    <property type="entry name" value="Sigma70_r2"/>
    <property type="match status" value="1"/>
</dbReference>
<evidence type="ECO:0000256" key="1">
    <source>
        <dbReference type="ARBA" id="ARBA00010641"/>
    </source>
</evidence>
<protein>
    <submittedName>
        <fullName evidence="8">RNA polymerase sigma-70 factor (ECF subfamily)</fullName>
    </submittedName>
</protein>
<keyword evidence="3" id="KW-0731">Sigma factor</keyword>
<comment type="caution">
    <text evidence="8">The sequence shown here is derived from an EMBL/GenBank/DDBJ whole genome shotgun (WGS) entry which is preliminary data.</text>
</comment>
<proteinExistence type="inferred from homology"/>
<evidence type="ECO:0000256" key="5">
    <source>
        <dbReference type="ARBA" id="ARBA00023163"/>
    </source>
</evidence>
<dbReference type="AlphaFoldDB" id="A0A7W6F0H0"/>
<dbReference type="Proteomes" id="UP000532936">
    <property type="component" value="Unassembled WGS sequence"/>
</dbReference>
<dbReference type="InterPro" id="IPR013325">
    <property type="entry name" value="RNA_pol_sigma_r2"/>
</dbReference>
<evidence type="ECO:0000313" key="9">
    <source>
        <dbReference type="Proteomes" id="UP000532936"/>
    </source>
</evidence>
<dbReference type="SUPFAM" id="SSF88659">
    <property type="entry name" value="Sigma3 and sigma4 domains of RNA polymerase sigma factors"/>
    <property type="match status" value="1"/>
</dbReference>
<reference evidence="8 9" key="1">
    <citation type="submission" date="2020-08" db="EMBL/GenBank/DDBJ databases">
        <title>Genomic Encyclopedia of Type Strains, Phase IV (KMG-IV): sequencing the most valuable type-strain genomes for metagenomic binning, comparative biology and taxonomic classification.</title>
        <authorList>
            <person name="Goeker M."/>
        </authorList>
    </citation>
    <scope>NUCLEOTIDE SEQUENCE [LARGE SCALE GENOMIC DNA]</scope>
    <source>
        <strain evidence="8 9">DSM 14878</strain>
    </source>
</reference>
<evidence type="ECO:0000313" key="8">
    <source>
        <dbReference type="EMBL" id="MBB3873086.1"/>
    </source>
</evidence>
<evidence type="ECO:0000256" key="2">
    <source>
        <dbReference type="ARBA" id="ARBA00023015"/>
    </source>
</evidence>
<dbReference type="NCBIfam" id="TIGR02937">
    <property type="entry name" value="sigma70-ECF"/>
    <property type="match status" value="1"/>
</dbReference>
<organism evidence="8 9">
    <name type="scientific">Brevundimonas mediterranea</name>
    <dbReference type="NCBI Taxonomy" id="74329"/>
    <lineage>
        <taxon>Bacteria</taxon>
        <taxon>Pseudomonadati</taxon>
        <taxon>Pseudomonadota</taxon>
        <taxon>Alphaproteobacteria</taxon>
        <taxon>Caulobacterales</taxon>
        <taxon>Caulobacteraceae</taxon>
        <taxon>Brevundimonas</taxon>
    </lineage>
</organism>
<evidence type="ECO:0000256" key="3">
    <source>
        <dbReference type="ARBA" id="ARBA00023082"/>
    </source>
</evidence>
<keyword evidence="4" id="KW-0238">DNA-binding</keyword>
<dbReference type="Gene3D" id="1.10.10.10">
    <property type="entry name" value="Winged helix-like DNA-binding domain superfamily/Winged helix DNA-binding domain"/>
    <property type="match status" value="1"/>
</dbReference>
<dbReference type="EMBL" id="JACIDA010000002">
    <property type="protein sequence ID" value="MBB3873086.1"/>
    <property type="molecule type" value="Genomic_DNA"/>
</dbReference>
<name>A0A7W6F0H0_9CAUL</name>
<evidence type="ECO:0000259" key="7">
    <source>
        <dbReference type="Pfam" id="PF08281"/>
    </source>
</evidence>
<sequence>MDDAKDVANVTDAAVRQELVECHRAFLMFLRRRVSNQADAEEVLQDFMERALRRAGDLRDIQSLRGWLSRVLATTLIDHYRRTSRRKETLREPSEMEDFVGEPDDEIDAAVCHCLYRLLPTIKADYSDLIWRIDLLGEPRDQVAVSVGLNLNNVNVKLHRARRALKTRLEDVCLTCPEHGYLDCQCDTGQHIHDIRQGNSRVEKISQS</sequence>
<evidence type="ECO:0000259" key="6">
    <source>
        <dbReference type="Pfam" id="PF04542"/>
    </source>
</evidence>
<dbReference type="GO" id="GO:0016987">
    <property type="term" value="F:sigma factor activity"/>
    <property type="evidence" value="ECO:0007669"/>
    <property type="project" value="UniProtKB-KW"/>
</dbReference>
<dbReference type="InterPro" id="IPR039425">
    <property type="entry name" value="RNA_pol_sigma-70-like"/>
</dbReference>
<accession>A0A7W6F0H0</accession>
<comment type="similarity">
    <text evidence="1">Belongs to the sigma-70 factor family. ECF subfamily.</text>
</comment>
<dbReference type="Gene3D" id="1.10.1740.10">
    <property type="match status" value="1"/>
</dbReference>
<dbReference type="GO" id="GO:0006352">
    <property type="term" value="P:DNA-templated transcription initiation"/>
    <property type="evidence" value="ECO:0007669"/>
    <property type="project" value="InterPro"/>
</dbReference>
<evidence type="ECO:0000256" key="4">
    <source>
        <dbReference type="ARBA" id="ARBA00023125"/>
    </source>
</evidence>
<dbReference type="GO" id="GO:0003677">
    <property type="term" value="F:DNA binding"/>
    <property type="evidence" value="ECO:0007669"/>
    <property type="project" value="UniProtKB-KW"/>
</dbReference>
<dbReference type="Pfam" id="PF08281">
    <property type="entry name" value="Sigma70_r4_2"/>
    <property type="match status" value="1"/>
</dbReference>
<keyword evidence="5" id="KW-0804">Transcription</keyword>
<dbReference type="InterPro" id="IPR013249">
    <property type="entry name" value="RNA_pol_sigma70_r4_t2"/>
</dbReference>